<feature type="transmembrane region" description="Helical" evidence="2">
    <location>
        <begin position="37"/>
        <end position="54"/>
    </location>
</feature>
<evidence type="ECO:0000313" key="3">
    <source>
        <dbReference type="EMBL" id="MDQ0146030.1"/>
    </source>
</evidence>
<feature type="transmembrane region" description="Helical" evidence="2">
    <location>
        <begin position="12"/>
        <end position="31"/>
    </location>
</feature>
<keyword evidence="2" id="KW-0472">Membrane</keyword>
<keyword evidence="4" id="KW-1185">Reference proteome</keyword>
<dbReference type="AlphaFoldDB" id="A0AAJ1SRU6"/>
<comment type="caution">
    <text evidence="3">The sequence shown here is derived from an EMBL/GenBank/DDBJ whole genome shotgun (WGS) entry which is preliminary data.</text>
</comment>
<dbReference type="Proteomes" id="UP001239267">
    <property type="component" value="Unassembled WGS sequence"/>
</dbReference>
<feature type="compositionally biased region" description="Pro residues" evidence="1">
    <location>
        <begin position="63"/>
        <end position="79"/>
    </location>
</feature>
<keyword evidence="2" id="KW-0812">Transmembrane</keyword>
<evidence type="ECO:0000256" key="1">
    <source>
        <dbReference type="SAM" id="MobiDB-lite"/>
    </source>
</evidence>
<proteinExistence type="predicted"/>
<dbReference type="RefSeq" id="WP_307359371.1">
    <property type="nucleotide sequence ID" value="NZ_JAUSTB010000005.1"/>
</dbReference>
<dbReference type="EMBL" id="JAUSTB010000005">
    <property type="protein sequence ID" value="MDQ0146030.1"/>
    <property type="molecule type" value="Genomic_DNA"/>
</dbReference>
<feature type="region of interest" description="Disordered" evidence="1">
    <location>
        <begin position="57"/>
        <end position="83"/>
    </location>
</feature>
<protein>
    <submittedName>
        <fullName evidence="3">Uncharacterized protein (DUF58 family)</fullName>
    </submittedName>
</protein>
<evidence type="ECO:0000256" key="2">
    <source>
        <dbReference type="SAM" id="Phobius"/>
    </source>
</evidence>
<name>A0AAJ1SRU6_9MICC</name>
<organism evidence="3 4">
    <name type="scientific">Pseudarthrobacter niigatensis</name>
    <dbReference type="NCBI Taxonomy" id="369935"/>
    <lineage>
        <taxon>Bacteria</taxon>
        <taxon>Bacillati</taxon>
        <taxon>Actinomycetota</taxon>
        <taxon>Actinomycetes</taxon>
        <taxon>Micrococcales</taxon>
        <taxon>Micrococcaceae</taxon>
        <taxon>Pseudarthrobacter</taxon>
    </lineage>
</organism>
<accession>A0AAJ1SRU6</accession>
<evidence type="ECO:0000313" key="4">
    <source>
        <dbReference type="Proteomes" id="UP001239267"/>
    </source>
</evidence>
<keyword evidence="2" id="KW-1133">Transmembrane helix</keyword>
<sequence length="145" mass="15894">MAAKRRRSRSGGGGAIGCAPFFVLIIVALIIQYWWVLLIAAGVVALTVALVRSANAPARPVRMPQPPPQPLRPPPPPRVPSGEELTAQMRAHKRISRVRDMQEWDYEWLRLAHPGKSVREVNEIANAHFARGRSIGLDGGDPSVP</sequence>
<reference evidence="3 4" key="1">
    <citation type="submission" date="2023-07" db="EMBL/GenBank/DDBJ databases">
        <title>Sorghum-associated microbial communities from plants grown in Nebraska, USA.</title>
        <authorList>
            <person name="Schachtman D."/>
        </authorList>
    </citation>
    <scope>NUCLEOTIDE SEQUENCE [LARGE SCALE GENOMIC DNA]</scope>
    <source>
        <strain evidence="3 4">DS1001</strain>
    </source>
</reference>
<gene>
    <name evidence="3" type="ORF">J2T23_001923</name>
</gene>